<accession>A0A1D8GBM3</accession>
<organism evidence="2 3">
    <name type="scientific">Geosporobacter ferrireducens</name>
    <dbReference type="NCBI Taxonomy" id="1424294"/>
    <lineage>
        <taxon>Bacteria</taxon>
        <taxon>Bacillati</taxon>
        <taxon>Bacillota</taxon>
        <taxon>Clostridia</taxon>
        <taxon>Peptostreptococcales</taxon>
        <taxon>Thermotaleaceae</taxon>
        <taxon>Geosporobacter</taxon>
    </lineage>
</organism>
<evidence type="ECO:0008006" key="4">
    <source>
        <dbReference type="Google" id="ProtNLM"/>
    </source>
</evidence>
<dbReference type="AlphaFoldDB" id="A0A1D8GBM3"/>
<keyword evidence="1" id="KW-0472">Membrane</keyword>
<evidence type="ECO:0000313" key="2">
    <source>
        <dbReference type="EMBL" id="AOT68317.1"/>
    </source>
</evidence>
<feature type="transmembrane region" description="Helical" evidence="1">
    <location>
        <begin position="61"/>
        <end position="80"/>
    </location>
</feature>
<name>A0A1D8GBM3_9FIRM</name>
<dbReference type="EMBL" id="CP017269">
    <property type="protein sequence ID" value="AOT68317.1"/>
    <property type="molecule type" value="Genomic_DNA"/>
</dbReference>
<sequence length="83" mass="9531">MREGKIQHQAITCIMRRLVNIIYGMMKNKTEYVQSQVLNTRLRVPLISTGSKLGNIFEERYVLTLLVTSIVSFVIFDGSIKLI</sequence>
<keyword evidence="1" id="KW-0812">Transmembrane</keyword>
<keyword evidence="3" id="KW-1185">Reference proteome</keyword>
<keyword evidence="1" id="KW-1133">Transmembrane helix</keyword>
<reference evidence="2 3" key="1">
    <citation type="submission" date="2016-09" db="EMBL/GenBank/DDBJ databases">
        <title>Genomic analysis reveals versatility of anaerobic energy metabolism of Geosporobacter ferrireducens IRF9 of phylum Firmicutes.</title>
        <authorList>
            <person name="Kim S.-J."/>
        </authorList>
    </citation>
    <scope>NUCLEOTIDE SEQUENCE [LARGE SCALE GENOMIC DNA]</scope>
    <source>
        <strain evidence="2 3">IRF9</strain>
    </source>
</reference>
<dbReference type="RefSeq" id="WP_069973870.1">
    <property type="nucleotide sequence ID" value="NZ_CP017269.1"/>
</dbReference>
<evidence type="ECO:0000313" key="3">
    <source>
        <dbReference type="Proteomes" id="UP000095743"/>
    </source>
</evidence>
<dbReference type="KEGG" id="gfe:Gferi_01155"/>
<evidence type="ECO:0000256" key="1">
    <source>
        <dbReference type="SAM" id="Phobius"/>
    </source>
</evidence>
<dbReference type="Proteomes" id="UP000095743">
    <property type="component" value="Chromosome"/>
</dbReference>
<protein>
    <recommendedName>
        <fullName evidence="4">Transposase</fullName>
    </recommendedName>
</protein>
<gene>
    <name evidence="2" type="ORF">Gferi_01155</name>
</gene>
<proteinExistence type="predicted"/>